<name>A0A9W3VGC4_BACTU</name>
<dbReference type="AlphaFoldDB" id="A0A9W3VGC4"/>
<reference evidence="1 2" key="1">
    <citation type="submission" date="2018-09" db="EMBL/GenBank/DDBJ databases">
        <title>Complete genome of Bacillus thuringiensis strain QZL38.</title>
        <authorList>
            <person name="Song F."/>
        </authorList>
    </citation>
    <scope>NUCLEOTIDE SEQUENCE [LARGE SCALE GENOMIC DNA]</scope>
    <source>
        <strain evidence="1 2">QZL38</strain>
        <plasmid evidence="1 2">p.2</plasmid>
    </source>
</reference>
<evidence type="ECO:0000313" key="1">
    <source>
        <dbReference type="EMBL" id="AYF84789.1"/>
    </source>
</evidence>
<dbReference type="EMBL" id="CP032609">
    <property type="protein sequence ID" value="AYF84789.1"/>
    <property type="molecule type" value="Genomic_DNA"/>
</dbReference>
<dbReference type="Proteomes" id="UP000269847">
    <property type="component" value="Plasmid p.2"/>
</dbReference>
<sequence>MELLKTQQCPYCKSFVEDCHAKWEGGNHEVECDSCNKKYQVQPIYDFKGFEVQKICDRCNEVEEECYCNAEGTEK</sequence>
<gene>
    <name evidence="1" type="ORF">D7J84_27350</name>
</gene>
<geneLocation type="plasmid" evidence="1 2">
    <name>p.2</name>
</geneLocation>
<protein>
    <submittedName>
        <fullName evidence="1">Uncharacterized protein</fullName>
    </submittedName>
</protein>
<evidence type="ECO:0000313" key="2">
    <source>
        <dbReference type="Proteomes" id="UP000269847"/>
    </source>
</evidence>
<accession>A0A9W3VGC4</accession>
<dbReference type="RefSeq" id="WP_061885158.1">
    <property type="nucleotide sequence ID" value="NZ_CP014284.1"/>
</dbReference>
<organism evidence="1 2">
    <name type="scientific">Bacillus thuringiensis</name>
    <dbReference type="NCBI Taxonomy" id="1428"/>
    <lineage>
        <taxon>Bacteria</taxon>
        <taxon>Bacillati</taxon>
        <taxon>Bacillota</taxon>
        <taxon>Bacilli</taxon>
        <taxon>Bacillales</taxon>
        <taxon>Bacillaceae</taxon>
        <taxon>Bacillus</taxon>
        <taxon>Bacillus cereus group</taxon>
    </lineage>
</organism>
<proteinExistence type="predicted"/>
<keyword evidence="1" id="KW-0614">Plasmid</keyword>